<reference evidence="1" key="1">
    <citation type="submission" date="2024-07" db="EMBL/GenBank/DDBJ databases">
        <authorList>
            <person name="Yu S.T."/>
        </authorList>
    </citation>
    <scope>NUCLEOTIDE SEQUENCE</scope>
    <source>
        <strain evidence="1">R28</strain>
    </source>
</reference>
<sequence length="52" mass="5926">MEYDQEARKFNFSAKPIPKDDNQAGGLILKSYYAKNRIIDGMDDGFIVKIVT</sequence>
<gene>
    <name evidence="1" type="ORF">AB5J49_00055</name>
</gene>
<proteinExistence type="predicted"/>
<organism evidence="1">
    <name type="scientific">Streptomyces sp. R28</name>
    <dbReference type="NCBI Taxonomy" id="3238628"/>
    <lineage>
        <taxon>Bacteria</taxon>
        <taxon>Bacillati</taxon>
        <taxon>Actinomycetota</taxon>
        <taxon>Actinomycetes</taxon>
        <taxon>Kitasatosporales</taxon>
        <taxon>Streptomycetaceae</taxon>
        <taxon>Streptomyces</taxon>
    </lineage>
</organism>
<dbReference type="AlphaFoldDB" id="A0AB39PNJ0"/>
<dbReference type="EMBL" id="CP163439">
    <property type="protein sequence ID" value="XDQ31892.1"/>
    <property type="molecule type" value="Genomic_DNA"/>
</dbReference>
<accession>A0AB39PNJ0</accession>
<evidence type="ECO:0000313" key="1">
    <source>
        <dbReference type="EMBL" id="XDQ31892.1"/>
    </source>
</evidence>
<protein>
    <submittedName>
        <fullName evidence="1">Uncharacterized protein</fullName>
    </submittedName>
</protein>
<dbReference type="RefSeq" id="WP_369166383.1">
    <property type="nucleotide sequence ID" value="NZ_CP163439.1"/>
</dbReference>
<name>A0AB39PNJ0_9ACTN</name>